<dbReference type="GO" id="GO:0005879">
    <property type="term" value="C:axonemal microtubule"/>
    <property type="evidence" value="ECO:0007669"/>
    <property type="project" value="TreeGrafter"/>
</dbReference>
<protein>
    <submittedName>
        <fullName evidence="10">Uncharacterized protein</fullName>
    </submittedName>
</protein>
<keyword evidence="4" id="KW-0969">Cilium</keyword>
<name>A0A9Q1FIB6_SYNKA</name>
<evidence type="ECO:0000256" key="8">
    <source>
        <dbReference type="ARBA" id="ARBA00046435"/>
    </source>
</evidence>
<keyword evidence="5" id="KW-0206">Cytoskeleton</keyword>
<keyword evidence="2" id="KW-0963">Cytoplasm</keyword>
<keyword evidence="3" id="KW-0282">Flagellum</keyword>
<dbReference type="OrthoDB" id="8185227at2759"/>
<dbReference type="Proteomes" id="UP001152622">
    <property type="component" value="Chromosome 5"/>
</dbReference>
<dbReference type="InterPro" id="IPR054709">
    <property type="entry name" value="CFAP107"/>
</dbReference>
<evidence type="ECO:0000256" key="1">
    <source>
        <dbReference type="ARBA" id="ARBA00004611"/>
    </source>
</evidence>
<dbReference type="EMBL" id="JAINUF010000005">
    <property type="protein sequence ID" value="KAJ8359391.1"/>
    <property type="molecule type" value="Genomic_DNA"/>
</dbReference>
<comment type="subunit">
    <text evidence="8">Microtubule inner protein component of sperm flagellar doublet microtubules.</text>
</comment>
<evidence type="ECO:0000256" key="4">
    <source>
        <dbReference type="ARBA" id="ARBA00023069"/>
    </source>
</evidence>
<dbReference type="GO" id="GO:0030317">
    <property type="term" value="P:flagellated sperm motility"/>
    <property type="evidence" value="ECO:0007669"/>
    <property type="project" value="InterPro"/>
</dbReference>
<evidence type="ECO:0000256" key="7">
    <source>
        <dbReference type="ARBA" id="ARBA00035003"/>
    </source>
</evidence>
<dbReference type="Pfam" id="PF22595">
    <property type="entry name" value="CFAP107"/>
    <property type="match status" value="1"/>
</dbReference>
<feature type="region of interest" description="Disordered" evidence="9">
    <location>
        <begin position="1"/>
        <end position="67"/>
    </location>
</feature>
<evidence type="ECO:0000313" key="10">
    <source>
        <dbReference type="EMBL" id="KAJ8359391.1"/>
    </source>
</evidence>
<evidence type="ECO:0000313" key="11">
    <source>
        <dbReference type="Proteomes" id="UP001152622"/>
    </source>
</evidence>
<comment type="function">
    <text evidence="7">Microtubule inner protein (MIP) part of the dynein-decorated doublet microtubules (DMTs) in cilia axoneme, which is required for motile cilia beating.</text>
</comment>
<feature type="compositionally biased region" description="Basic and acidic residues" evidence="9">
    <location>
        <begin position="1"/>
        <end position="12"/>
    </location>
</feature>
<evidence type="ECO:0000256" key="9">
    <source>
        <dbReference type="SAM" id="MobiDB-lite"/>
    </source>
</evidence>
<organism evidence="10 11">
    <name type="scientific">Synaphobranchus kaupii</name>
    <name type="common">Kaup's arrowtooth eel</name>
    <dbReference type="NCBI Taxonomy" id="118154"/>
    <lineage>
        <taxon>Eukaryota</taxon>
        <taxon>Metazoa</taxon>
        <taxon>Chordata</taxon>
        <taxon>Craniata</taxon>
        <taxon>Vertebrata</taxon>
        <taxon>Euteleostomi</taxon>
        <taxon>Actinopterygii</taxon>
        <taxon>Neopterygii</taxon>
        <taxon>Teleostei</taxon>
        <taxon>Anguilliformes</taxon>
        <taxon>Synaphobranchidae</taxon>
        <taxon>Synaphobranchus</taxon>
    </lineage>
</organism>
<evidence type="ECO:0000256" key="3">
    <source>
        <dbReference type="ARBA" id="ARBA00022846"/>
    </source>
</evidence>
<proteinExistence type="predicted"/>
<accession>A0A9Q1FIB6</accession>
<feature type="compositionally biased region" description="Basic and acidic residues" evidence="9">
    <location>
        <begin position="49"/>
        <end position="67"/>
    </location>
</feature>
<feature type="region of interest" description="Disordered" evidence="9">
    <location>
        <begin position="213"/>
        <end position="252"/>
    </location>
</feature>
<evidence type="ECO:0000256" key="2">
    <source>
        <dbReference type="ARBA" id="ARBA00022490"/>
    </source>
</evidence>
<comment type="subcellular location">
    <subcellularLocation>
        <location evidence="1">Cytoplasm</location>
        <location evidence="1">Cytoskeleton</location>
        <location evidence="1">Flagellum axoneme</location>
    </subcellularLocation>
</comment>
<comment type="caution">
    <text evidence="10">The sequence shown here is derived from an EMBL/GenBank/DDBJ whole genome shotgun (WGS) entry which is preliminary data.</text>
</comment>
<dbReference type="AlphaFoldDB" id="A0A9Q1FIB6"/>
<evidence type="ECO:0000256" key="6">
    <source>
        <dbReference type="ARBA" id="ARBA00023273"/>
    </source>
</evidence>
<feature type="region of interest" description="Disordered" evidence="9">
    <location>
        <begin position="137"/>
        <end position="167"/>
    </location>
</feature>
<keyword evidence="11" id="KW-1185">Reference proteome</keyword>
<evidence type="ECO:0000256" key="5">
    <source>
        <dbReference type="ARBA" id="ARBA00023212"/>
    </source>
</evidence>
<dbReference type="InterPro" id="IPR037662">
    <property type="entry name" value="CFAP68/107"/>
</dbReference>
<feature type="compositionally biased region" description="Polar residues" evidence="9">
    <location>
        <begin position="240"/>
        <end position="252"/>
    </location>
</feature>
<dbReference type="PANTHER" id="PTHR31180:SF2">
    <property type="entry name" value="CILIA- AND FLAGELLA-ASSOCIATED PROTEIN 107"/>
    <property type="match status" value="1"/>
</dbReference>
<gene>
    <name evidence="10" type="ORF">SKAU_G00159160</name>
</gene>
<dbReference type="PANTHER" id="PTHR31180">
    <property type="entry name" value="CILIA- AND FLAGELLA-ASSOCIATED PROTEIN 107-RELATED"/>
    <property type="match status" value="1"/>
</dbReference>
<sequence>MGKARLEDRAEVRQQSPHRQLGRGEATGGLGRVTYSSVTGGSGEAESMFTRDRCASTSTHRTDYRPQRDHRPDVFIRRDARRRAEGLPTKFLLDHHNIPHSHYLVSHYDETYGRQSASALPTHRSWHPDKLAWVPERSDHPAEAPPTNFGLAESRRTHNRKQAQTASRMLSVYRSAFPRHPDSAFCPPRRARTARALSSHLHLANRTNKDLELKGRPLLQVPDHPSRLLPPVSAPRTRGSIPSDSAWSSQLQ</sequence>
<keyword evidence="6" id="KW-0966">Cell projection</keyword>
<reference evidence="10" key="1">
    <citation type="journal article" date="2023" name="Science">
        <title>Genome structures resolve the early diversification of teleost fishes.</title>
        <authorList>
            <person name="Parey E."/>
            <person name="Louis A."/>
            <person name="Montfort J."/>
            <person name="Bouchez O."/>
            <person name="Roques C."/>
            <person name="Iampietro C."/>
            <person name="Lluch J."/>
            <person name="Castinel A."/>
            <person name="Donnadieu C."/>
            <person name="Desvignes T."/>
            <person name="Floi Bucao C."/>
            <person name="Jouanno E."/>
            <person name="Wen M."/>
            <person name="Mejri S."/>
            <person name="Dirks R."/>
            <person name="Jansen H."/>
            <person name="Henkel C."/>
            <person name="Chen W.J."/>
            <person name="Zahm M."/>
            <person name="Cabau C."/>
            <person name="Klopp C."/>
            <person name="Thompson A.W."/>
            <person name="Robinson-Rechavi M."/>
            <person name="Braasch I."/>
            <person name="Lecointre G."/>
            <person name="Bobe J."/>
            <person name="Postlethwait J.H."/>
            <person name="Berthelot C."/>
            <person name="Roest Crollius H."/>
            <person name="Guiguen Y."/>
        </authorList>
    </citation>
    <scope>NUCLEOTIDE SEQUENCE</scope>
    <source>
        <strain evidence="10">WJC10195</strain>
    </source>
</reference>